<dbReference type="EMBL" id="PQXF01000015">
    <property type="protein sequence ID" value="PXF60491.1"/>
    <property type="molecule type" value="Genomic_DNA"/>
</dbReference>
<protein>
    <submittedName>
        <fullName evidence="1">Uncharacterized protein</fullName>
    </submittedName>
</protein>
<organism evidence="1 2">
    <name type="scientific">Candidatus Methanogaster sp</name>
    <dbReference type="NCBI Taxonomy" id="3386292"/>
    <lineage>
        <taxon>Archaea</taxon>
        <taxon>Methanobacteriati</taxon>
        <taxon>Methanobacteriota</taxon>
        <taxon>Stenosarchaea group</taxon>
        <taxon>Methanomicrobia</taxon>
        <taxon>Methanosarcinales</taxon>
        <taxon>ANME-2 cluster</taxon>
        <taxon>Candidatus Methanogasteraceae</taxon>
        <taxon>Candidatus Methanogaster</taxon>
    </lineage>
</organism>
<dbReference type="Proteomes" id="UP000248329">
    <property type="component" value="Unassembled WGS sequence"/>
</dbReference>
<comment type="caution">
    <text evidence="1">The sequence shown here is derived from an EMBL/GenBank/DDBJ whole genome shotgun (WGS) entry which is preliminary data.</text>
</comment>
<reference evidence="1" key="1">
    <citation type="submission" date="2018-01" db="EMBL/GenBank/DDBJ databases">
        <authorList>
            <person name="Krukenberg V."/>
        </authorList>
    </citation>
    <scope>NUCLEOTIDE SEQUENCE</scope>
    <source>
        <strain evidence="1">E20ANME2</strain>
    </source>
</reference>
<proteinExistence type="predicted"/>
<evidence type="ECO:0000313" key="1">
    <source>
        <dbReference type="EMBL" id="PXF60491.1"/>
    </source>
</evidence>
<name>A0AC61L265_9EURY</name>
<sequence length="163" mass="19005">MSNKRVLILHSFKDMGYEPRLQQIVNNPNLDEISFRHCCVVDRDRTSARILKMNRLKDDGKFKEANELMKEVVKEEVGPLLNEQIIEFNPDVVIIHGGSVFNAVPGACITMICDLMKKHPELPFALEGKVKWLRRVEKTDYPSWKKMEVINNIHWVSAYRKIK</sequence>
<accession>A0AC61L265</accession>
<gene>
    <name evidence="1" type="ORF">C4B59_08870</name>
</gene>
<evidence type="ECO:0000313" key="2">
    <source>
        <dbReference type="Proteomes" id="UP000248329"/>
    </source>
</evidence>